<gene>
    <name evidence="2" type="ORF">QYT958_LOCUS46304</name>
</gene>
<accession>A0A822FDM9</accession>
<dbReference type="AlphaFoldDB" id="A0A822FDM9"/>
<name>A0A822FDM9_9BILA</name>
<feature type="compositionally biased region" description="Acidic residues" evidence="1">
    <location>
        <begin position="18"/>
        <end position="27"/>
    </location>
</feature>
<feature type="non-terminal residue" evidence="2">
    <location>
        <position position="27"/>
    </location>
</feature>
<comment type="caution">
    <text evidence="2">The sequence shown here is derived from an EMBL/GenBank/DDBJ whole genome shotgun (WGS) entry which is preliminary data.</text>
</comment>
<evidence type="ECO:0000256" key="1">
    <source>
        <dbReference type="SAM" id="MobiDB-lite"/>
    </source>
</evidence>
<dbReference type="EMBL" id="CAJOBR010081620">
    <property type="protein sequence ID" value="CAF5124660.1"/>
    <property type="molecule type" value="Genomic_DNA"/>
</dbReference>
<dbReference type="Proteomes" id="UP000663848">
    <property type="component" value="Unassembled WGS sequence"/>
</dbReference>
<proteinExistence type="predicted"/>
<sequence length="27" mass="3326">MDPQLNYRSSKTKRSVEWDEENIQQNE</sequence>
<protein>
    <submittedName>
        <fullName evidence="2">Uncharacterized protein</fullName>
    </submittedName>
</protein>
<reference evidence="2" key="1">
    <citation type="submission" date="2021-02" db="EMBL/GenBank/DDBJ databases">
        <authorList>
            <person name="Nowell W R."/>
        </authorList>
    </citation>
    <scope>NUCLEOTIDE SEQUENCE</scope>
</reference>
<evidence type="ECO:0000313" key="2">
    <source>
        <dbReference type="EMBL" id="CAF5124660.1"/>
    </source>
</evidence>
<evidence type="ECO:0000313" key="3">
    <source>
        <dbReference type="Proteomes" id="UP000663848"/>
    </source>
</evidence>
<feature type="region of interest" description="Disordered" evidence="1">
    <location>
        <begin position="1"/>
        <end position="27"/>
    </location>
</feature>
<organism evidence="2 3">
    <name type="scientific">Rotaria socialis</name>
    <dbReference type="NCBI Taxonomy" id="392032"/>
    <lineage>
        <taxon>Eukaryota</taxon>
        <taxon>Metazoa</taxon>
        <taxon>Spiralia</taxon>
        <taxon>Gnathifera</taxon>
        <taxon>Rotifera</taxon>
        <taxon>Eurotatoria</taxon>
        <taxon>Bdelloidea</taxon>
        <taxon>Philodinida</taxon>
        <taxon>Philodinidae</taxon>
        <taxon>Rotaria</taxon>
    </lineage>
</organism>